<evidence type="ECO:0000313" key="6">
    <source>
        <dbReference type="EMBL" id="NMR18979.1"/>
    </source>
</evidence>
<comment type="cofactor">
    <cofactor evidence="1">
        <name>FAD</name>
        <dbReference type="ChEBI" id="CHEBI:57692"/>
    </cofactor>
</comment>
<dbReference type="PRINTS" id="PR00368">
    <property type="entry name" value="FADPNR"/>
</dbReference>
<keyword evidence="3" id="KW-0274">FAD</keyword>
<dbReference type="Proteomes" id="UP000562124">
    <property type="component" value="Unassembled WGS sequence"/>
</dbReference>
<dbReference type="GO" id="GO:0005737">
    <property type="term" value="C:cytoplasm"/>
    <property type="evidence" value="ECO:0007669"/>
    <property type="project" value="TreeGrafter"/>
</dbReference>
<evidence type="ECO:0000256" key="4">
    <source>
        <dbReference type="ARBA" id="ARBA00023002"/>
    </source>
</evidence>
<evidence type="ECO:0000313" key="7">
    <source>
        <dbReference type="Proteomes" id="UP000562124"/>
    </source>
</evidence>
<evidence type="ECO:0000259" key="5">
    <source>
        <dbReference type="Pfam" id="PF07992"/>
    </source>
</evidence>
<organism evidence="6 7">
    <name type="scientific">Cellulomonas fimi</name>
    <dbReference type="NCBI Taxonomy" id="1708"/>
    <lineage>
        <taxon>Bacteria</taxon>
        <taxon>Bacillati</taxon>
        <taxon>Actinomycetota</taxon>
        <taxon>Actinomycetes</taxon>
        <taxon>Micrococcales</taxon>
        <taxon>Cellulomonadaceae</taxon>
        <taxon>Cellulomonas</taxon>
    </lineage>
</organism>
<proteinExistence type="predicted"/>
<dbReference type="InterPro" id="IPR023753">
    <property type="entry name" value="FAD/NAD-binding_dom"/>
</dbReference>
<dbReference type="Pfam" id="PF07992">
    <property type="entry name" value="Pyr_redox_2"/>
    <property type="match status" value="1"/>
</dbReference>
<dbReference type="InterPro" id="IPR050446">
    <property type="entry name" value="FAD-oxidoreductase/Apoptosis"/>
</dbReference>
<evidence type="ECO:0000256" key="1">
    <source>
        <dbReference type="ARBA" id="ARBA00001974"/>
    </source>
</evidence>
<evidence type="ECO:0000256" key="3">
    <source>
        <dbReference type="ARBA" id="ARBA00022827"/>
    </source>
</evidence>
<dbReference type="InterPro" id="IPR016156">
    <property type="entry name" value="FAD/NAD-linked_Rdtase_dimer_sf"/>
</dbReference>
<sequence length="444" mass="44668">MRSVVVVGAGLAGAQTAAALRAEGFDGTVTVLGAEDVLPYDRPPLSKHLLDRPRPAWLIEELGVDLVALADDVRLGVTATSLVVDDDGVTIATTSAAAGATSPVRADALVVASGAHAVRPQGWAGVTLHTAADAAALRPRLVPGARLVVVGAGWIGAEVAGAAAAAGVDVTVVEAGAAPLAAALGERVGALTIPWYETAGVRLLTGDPAAAVRDDGVRLADGTELAADVVLVAVGVRPATGWIGSALPRDPDGSLRVDPEHRILDGPPHVRAVGDVARRWSPRHGWVAGGHWDAALRGPATAVRALLDDGAGREGAGAVADPAPYVFSTQLGHDLTLLGRQDPTDELVLRGDPAGPGGWAALWFAPAGPGLATDGAAEATADDADDARGAAGAAAARRLTAALVVDRPRDVGAARRLFTGATLPLLDPALAADPERPLRDAVVG</sequence>
<protein>
    <submittedName>
        <fullName evidence="6">FAD-dependent oxidoreductase</fullName>
    </submittedName>
</protein>
<comment type="caution">
    <text evidence="6">The sequence shown here is derived from an EMBL/GenBank/DDBJ whole genome shotgun (WGS) entry which is preliminary data.</text>
</comment>
<dbReference type="PANTHER" id="PTHR43557">
    <property type="entry name" value="APOPTOSIS-INDUCING FACTOR 1"/>
    <property type="match status" value="1"/>
</dbReference>
<dbReference type="SUPFAM" id="SSF51905">
    <property type="entry name" value="FAD/NAD(P)-binding domain"/>
    <property type="match status" value="1"/>
</dbReference>
<dbReference type="PANTHER" id="PTHR43557:SF2">
    <property type="entry name" value="RIESKE DOMAIN-CONTAINING PROTEIN-RELATED"/>
    <property type="match status" value="1"/>
</dbReference>
<reference evidence="6 7" key="1">
    <citation type="submission" date="2020-04" db="EMBL/GenBank/DDBJ databases">
        <title>Sequencing and Assembly of C. fimi.</title>
        <authorList>
            <person name="Ramsey A.R."/>
        </authorList>
    </citation>
    <scope>NUCLEOTIDE SEQUENCE [LARGE SCALE GENOMIC DNA]</scope>
    <source>
        <strain evidence="6 7">SB</strain>
    </source>
</reference>
<dbReference type="Gene3D" id="3.30.390.30">
    <property type="match status" value="2"/>
</dbReference>
<dbReference type="AlphaFoldDB" id="A0A7Y0LW88"/>
<dbReference type="InterPro" id="IPR036188">
    <property type="entry name" value="FAD/NAD-bd_sf"/>
</dbReference>
<accession>A0A7Y0LW88</accession>
<keyword evidence="2" id="KW-0285">Flavoprotein</keyword>
<gene>
    <name evidence="6" type="ORF">HIR71_01855</name>
</gene>
<dbReference type="PRINTS" id="PR00411">
    <property type="entry name" value="PNDRDTASEI"/>
</dbReference>
<keyword evidence="4" id="KW-0560">Oxidoreductase</keyword>
<keyword evidence="7" id="KW-1185">Reference proteome</keyword>
<evidence type="ECO:0000256" key="2">
    <source>
        <dbReference type="ARBA" id="ARBA00022630"/>
    </source>
</evidence>
<feature type="domain" description="FAD/NAD(P)-binding" evidence="5">
    <location>
        <begin position="3"/>
        <end position="280"/>
    </location>
</feature>
<dbReference type="GO" id="GO:0016651">
    <property type="term" value="F:oxidoreductase activity, acting on NAD(P)H"/>
    <property type="evidence" value="ECO:0007669"/>
    <property type="project" value="TreeGrafter"/>
</dbReference>
<dbReference type="SUPFAM" id="SSF55424">
    <property type="entry name" value="FAD/NAD-linked reductases, dimerisation (C-terminal) domain"/>
    <property type="match status" value="1"/>
</dbReference>
<dbReference type="Gene3D" id="3.50.50.60">
    <property type="entry name" value="FAD/NAD(P)-binding domain"/>
    <property type="match status" value="2"/>
</dbReference>
<dbReference type="EMBL" id="JABCJJ010000002">
    <property type="protein sequence ID" value="NMR18979.1"/>
    <property type="molecule type" value="Genomic_DNA"/>
</dbReference>
<name>A0A7Y0LW88_CELFI</name>